<protein>
    <submittedName>
        <fullName evidence="2">Uncharacterized protein</fullName>
    </submittedName>
</protein>
<feature type="region of interest" description="Disordered" evidence="1">
    <location>
        <begin position="87"/>
        <end position="118"/>
    </location>
</feature>
<feature type="region of interest" description="Disordered" evidence="1">
    <location>
        <begin position="478"/>
        <end position="499"/>
    </location>
</feature>
<gene>
    <name evidence="2" type="ORF">FALBO_5927</name>
</gene>
<comment type="caution">
    <text evidence="2">The sequence shown here is derived from an EMBL/GenBank/DDBJ whole genome shotgun (WGS) entry which is preliminary data.</text>
</comment>
<dbReference type="EMBL" id="JAADYS010000775">
    <property type="protein sequence ID" value="KAF4467198.1"/>
    <property type="molecule type" value="Genomic_DNA"/>
</dbReference>
<feature type="region of interest" description="Disordered" evidence="1">
    <location>
        <begin position="174"/>
        <end position="212"/>
    </location>
</feature>
<sequence>MSNNLPQNIELTDTTQFCMSVPVDHVSCDMSLLVGPKAAACVCTGRVPPNNHERTLSPPSFILAAPADSHLTKPQAQPQEALELPERLSGATARSLPSSADSQRPPTTLQPLPLTSLRPQQGVRFSLLPQSTSAVVMPGTQSPSPEPVAWQRSFVDEDDPYPSSEPIDMDFSELDESEVEEDDTDTESSGSYSSDWAERFHEPDPVAESETEINISEPANLESVDTLVGDGDADRLSFSDFDLHDADYEFKTLAEMLVTNFNEIKPYMAPILASHLAKAVVNIWKKCTTEGIEETLDDMAARLGGDGTMTQELYYPYWFFVATQAITYPKDIPLHHQIRMYFGISPDADDPETMAKLAQYLKTLIETSPVTQLTDMATLQLPASGKSDQDIEQVRKIAENARDSLRGTLVNSRLNREQLEETRKELKKSREEHKRTHDQLKRTQQELKQTRIELDALTQAHAETKDKAERALRVSAMLLGSHLTPNSNKRKRGSDDEEL</sequence>
<organism evidence="2 3">
    <name type="scientific">Fusarium albosuccineum</name>
    <dbReference type="NCBI Taxonomy" id="1237068"/>
    <lineage>
        <taxon>Eukaryota</taxon>
        <taxon>Fungi</taxon>
        <taxon>Dikarya</taxon>
        <taxon>Ascomycota</taxon>
        <taxon>Pezizomycotina</taxon>
        <taxon>Sordariomycetes</taxon>
        <taxon>Hypocreomycetidae</taxon>
        <taxon>Hypocreales</taxon>
        <taxon>Nectriaceae</taxon>
        <taxon>Fusarium</taxon>
        <taxon>Fusarium decemcellulare species complex</taxon>
    </lineage>
</organism>
<accession>A0A8H4LFJ6</accession>
<evidence type="ECO:0000313" key="2">
    <source>
        <dbReference type="EMBL" id="KAF4467198.1"/>
    </source>
</evidence>
<dbReference type="AlphaFoldDB" id="A0A8H4LFJ6"/>
<feature type="compositionally biased region" description="Low complexity" evidence="1">
    <location>
        <begin position="102"/>
        <end position="118"/>
    </location>
</feature>
<dbReference type="Proteomes" id="UP000554235">
    <property type="component" value="Unassembled WGS sequence"/>
</dbReference>
<dbReference type="OrthoDB" id="5059649at2759"/>
<evidence type="ECO:0000313" key="3">
    <source>
        <dbReference type="Proteomes" id="UP000554235"/>
    </source>
</evidence>
<feature type="region of interest" description="Disordered" evidence="1">
    <location>
        <begin position="416"/>
        <end position="446"/>
    </location>
</feature>
<reference evidence="2 3" key="1">
    <citation type="submission" date="2020-01" db="EMBL/GenBank/DDBJ databases">
        <title>Identification and distribution of gene clusters putatively required for synthesis of sphingolipid metabolism inhibitors in phylogenetically diverse species of the filamentous fungus Fusarium.</title>
        <authorList>
            <person name="Kim H.-S."/>
            <person name="Busman M."/>
            <person name="Brown D.W."/>
            <person name="Divon H."/>
            <person name="Uhlig S."/>
            <person name="Proctor R.H."/>
        </authorList>
    </citation>
    <scope>NUCLEOTIDE SEQUENCE [LARGE SCALE GENOMIC DNA]</scope>
    <source>
        <strain evidence="2 3">NRRL 20459</strain>
    </source>
</reference>
<keyword evidence="3" id="KW-1185">Reference proteome</keyword>
<feature type="compositionally biased region" description="Acidic residues" evidence="1">
    <location>
        <begin position="174"/>
        <end position="186"/>
    </location>
</feature>
<proteinExistence type="predicted"/>
<evidence type="ECO:0000256" key="1">
    <source>
        <dbReference type="SAM" id="MobiDB-lite"/>
    </source>
</evidence>
<name>A0A8H4LFJ6_9HYPO</name>